<gene>
    <name evidence="5" type="ORF">US99_C0040G0001</name>
</gene>
<dbReference type="InterPro" id="IPR011042">
    <property type="entry name" value="6-blade_b-propeller_TolB-like"/>
</dbReference>
<evidence type="ECO:0000256" key="2">
    <source>
        <dbReference type="ARBA" id="ARBA00022737"/>
    </source>
</evidence>
<evidence type="ECO:0000313" key="5">
    <source>
        <dbReference type="EMBL" id="KKQ77402.1"/>
    </source>
</evidence>
<dbReference type="Gene3D" id="2.120.10.30">
    <property type="entry name" value="TolB, C-terminal domain"/>
    <property type="match status" value="1"/>
</dbReference>
<organism evidence="5 6">
    <name type="scientific">Candidatus Daviesbacteria bacterium GW2011_GWF2_38_6</name>
    <dbReference type="NCBI Taxonomy" id="1618432"/>
    <lineage>
        <taxon>Bacteria</taxon>
        <taxon>Candidatus Daviesiibacteriota</taxon>
    </lineage>
</organism>
<feature type="repeat" description="NHL" evidence="4">
    <location>
        <begin position="53"/>
        <end position="90"/>
    </location>
</feature>
<accession>A0A0G0KEY2</accession>
<dbReference type="InterPro" id="IPR001258">
    <property type="entry name" value="NHL_repeat"/>
</dbReference>
<dbReference type="PANTHER" id="PTHR10680">
    <property type="entry name" value="PEPTIDYL-GLYCINE ALPHA-AMIDATING MONOOXYGENASE"/>
    <property type="match status" value="1"/>
</dbReference>
<dbReference type="PANTHER" id="PTHR10680:SF28">
    <property type="entry name" value="SMP-30_GLUCONOLACTONASE_LRE-LIKE REGION DOMAIN-CONTAINING PROTEIN"/>
    <property type="match status" value="1"/>
</dbReference>
<keyword evidence="2" id="KW-0677">Repeat</keyword>
<name>A0A0G0KEY2_9BACT</name>
<reference evidence="5 6" key="1">
    <citation type="journal article" date="2015" name="Nature">
        <title>rRNA introns, odd ribosomes, and small enigmatic genomes across a large radiation of phyla.</title>
        <authorList>
            <person name="Brown C.T."/>
            <person name="Hug L.A."/>
            <person name="Thomas B.C."/>
            <person name="Sharon I."/>
            <person name="Castelle C.J."/>
            <person name="Singh A."/>
            <person name="Wilkins M.J."/>
            <person name="Williams K.H."/>
            <person name="Banfield J.F."/>
        </authorList>
    </citation>
    <scope>NUCLEOTIDE SEQUENCE [LARGE SCALE GENOMIC DNA]</scope>
</reference>
<evidence type="ECO:0000256" key="3">
    <source>
        <dbReference type="ARBA" id="ARBA00023180"/>
    </source>
</evidence>
<dbReference type="PROSITE" id="PS51125">
    <property type="entry name" value="NHL"/>
    <property type="match status" value="2"/>
</dbReference>
<evidence type="ECO:0000256" key="1">
    <source>
        <dbReference type="ARBA" id="ARBA00022729"/>
    </source>
</evidence>
<evidence type="ECO:0000313" key="6">
    <source>
        <dbReference type="Proteomes" id="UP000034324"/>
    </source>
</evidence>
<evidence type="ECO:0000256" key="4">
    <source>
        <dbReference type="PROSITE-ProRule" id="PRU00504"/>
    </source>
</evidence>
<dbReference type="AlphaFoldDB" id="A0A0G0KEY2"/>
<dbReference type="Pfam" id="PF17170">
    <property type="entry name" value="DUF5128"/>
    <property type="match status" value="1"/>
</dbReference>
<proteinExistence type="predicted"/>
<keyword evidence="1" id="KW-0732">Signal</keyword>
<feature type="repeat" description="NHL" evidence="4">
    <location>
        <begin position="11"/>
        <end position="49"/>
    </location>
</feature>
<comment type="caution">
    <text evidence="5">The sequence shown here is derived from an EMBL/GenBank/DDBJ whole genome shotgun (WGS) entry which is preliminary data.</text>
</comment>
<protein>
    <submittedName>
        <fullName evidence="5">PKD domain containing protein</fullName>
    </submittedName>
</protein>
<dbReference type="EMBL" id="LBVC01000040">
    <property type="protein sequence ID" value="KKQ77402.1"/>
    <property type="molecule type" value="Genomic_DNA"/>
</dbReference>
<dbReference type="GO" id="GO:0005576">
    <property type="term" value="C:extracellular region"/>
    <property type="evidence" value="ECO:0007669"/>
    <property type="project" value="TreeGrafter"/>
</dbReference>
<keyword evidence="3" id="KW-0325">Glycoprotein</keyword>
<feature type="non-terminal residue" evidence="5">
    <location>
        <position position="1"/>
    </location>
</feature>
<dbReference type="Proteomes" id="UP000034324">
    <property type="component" value="Unassembled WGS sequence"/>
</dbReference>
<dbReference type="SUPFAM" id="SSF63829">
    <property type="entry name" value="Calcium-dependent phosphotriesterase"/>
    <property type="match status" value="1"/>
</dbReference>
<sequence>DGAGNFISTWGSEGSGDGQFSYPQGCFFYDNKIFVTDMSNDRVQVFDTSGNYLSQWGSSGAGNGQFNGPIGIVVSPTGRVYVSDSNNNSISESIEESPIMSASH</sequence>